<evidence type="ECO:0000256" key="2">
    <source>
        <dbReference type="ARBA" id="ARBA00004229"/>
    </source>
</evidence>
<dbReference type="SUPFAM" id="SSF103511">
    <property type="entry name" value="Chlorophyll a-b binding protein"/>
    <property type="match status" value="1"/>
</dbReference>
<evidence type="ECO:0000256" key="1">
    <source>
        <dbReference type="ARBA" id="ARBA00004141"/>
    </source>
</evidence>
<feature type="compositionally biased region" description="Low complexity" evidence="9">
    <location>
        <begin position="37"/>
        <end position="57"/>
    </location>
</feature>
<accession>A0ABQ7GDQ2</accession>
<dbReference type="Gene3D" id="1.10.3460.10">
    <property type="entry name" value="Chlorophyll a/b binding protein domain"/>
    <property type="match status" value="1"/>
</dbReference>
<evidence type="ECO:0000256" key="3">
    <source>
        <dbReference type="ARBA" id="ARBA00022528"/>
    </source>
</evidence>
<evidence type="ECO:0000256" key="6">
    <source>
        <dbReference type="ARBA" id="ARBA00022989"/>
    </source>
</evidence>
<evidence type="ECO:0000313" key="10">
    <source>
        <dbReference type="EMBL" id="KAF5832724.1"/>
    </source>
</evidence>
<keyword evidence="11" id="KW-1185">Reference proteome</keyword>
<keyword evidence="3" id="KW-0150">Chloroplast</keyword>
<evidence type="ECO:0000256" key="7">
    <source>
        <dbReference type="ARBA" id="ARBA00023136"/>
    </source>
</evidence>
<evidence type="ECO:0000256" key="8">
    <source>
        <dbReference type="ARBA" id="ARBA00037956"/>
    </source>
</evidence>
<name>A0ABQ7GDQ2_DUNSA</name>
<keyword evidence="4" id="KW-0934">Plastid</keyword>
<organism evidence="10 11">
    <name type="scientific">Dunaliella salina</name>
    <name type="common">Green alga</name>
    <name type="synonym">Protococcus salinus</name>
    <dbReference type="NCBI Taxonomy" id="3046"/>
    <lineage>
        <taxon>Eukaryota</taxon>
        <taxon>Viridiplantae</taxon>
        <taxon>Chlorophyta</taxon>
        <taxon>core chlorophytes</taxon>
        <taxon>Chlorophyceae</taxon>
        <taxon>CS clade</taxon>
        <taxon>Chlamydomonadales</taxon>
        <taxon>Dunaliellaceae</taxon>
        <taxon>Dunaliella</taxon>
    </lineage>
</organism>
<proteinExistence type="inferred from homology"/>
<evidence type="ECO:0000256" key="9">
    <source>
        <dbReference type="SAM" id="MobiDB-lite"/>
    </source>
</evidence>
<dbReference type="InterPro" id="IPR022796">
    <property type="entry name" value="Chloroa_b-bind"/>
</dbReference>
<evidence type="ECO:0000256" key="5">
    <source>
        <dbReference type="ARBA" id="ARBA00022692"/>
    </source>
</evidence>
<evidence type="ECO:0000313" key="11">
    <source>
        <dbReference type="Proteomes" id="UP000815325"/>
    </source>
</evidence>
<keyword evidence="7" id="KW-0472">Membrane</keyword>
<dbReference type="EMBL" id="MU069854">
    <property type="protein sequence ID" value="KAF5832724.1"/>
    <property type="molecule type" value="Genomic_DNA"/>
</dbReference>
<keyword evidence="5" id="KW-0812">Transmembrane</keyword>
<evidence type="ECO:0000256" key="4">
    <source>
        <dbReference type="ARBA" id="ARBA00022640"/>
    </source>
</evidence>
<feature type="region of interest" description="Disordered" evidence="9">
    <location>
        <begin position="37"/>
        <end position="71"/>
    </location>
</feature>
<sequence>MTMLQFCSTSRVAVGASVRPSPVLRGASAPRRAVRQVVRAEPPEQEAQQPQSATPQTPSNPPPATSASAVSVPPSVEEVMGFSGAPEIINGRLAMLGFVAALGAELSTGDSVLRQLAEEPTLISLTFILFSAASLVPAFARRNGDTLGPFTPQAEMLNGRAAMIGFAAMLILESVQGAALF</sequence>
<comment type="subcellular location">
    <subcellularLocation>
        <location evidence="1">Membrane</location>
        <topology evidence="1">Multi-pass membrane protein</topology>
    </subcellularLocation>
    <subcellularLocation>
        <location evidence="2">Plastid</location>
        <location evidence="2">Chloroplast</location>
    </subcellularLocation>
</comment>
<dbReference type="Pfam" id="PF00504">
    <property type="entry name" value="Chloroa_b-bind"/>
    <property type="match status" value="1"/>
</dbReference>
<comment type="caution">
    <text evidence="10">The sequence shown here is derived from an EMBL/GenBank/DDBJ whole genome shotgun (WGS) entry which is preliminary data.</text>
</comment>
<protein>
    <submittedName>
        <fullName evidence="10">Chloroplast carotene biosynthesis related protein</fullName>
    </submittedName>
</protein>
<dbReference type="PANTHER" id="PTHR14154">
    <property type="entry name" value="UPF0041 BRAIN PROTEIN 44-RELATED"/>
    <property type="match status" value="1"/>
</dbReference>
<dbReference type="Proteomes" id="UP000815325">
    <property type="component" value="Unassembled WGS sequence"/>
</dbReference>
<comment type="similarity">
    <text evidence="8">Belongs to the ELIP/psbS family.</text>
</comment>
<keyword evidence="6" id="KW-1133">Transmembrane helix</keyword>
<reference evidence="10" key="1">
    <citation type="submission" date="2017-08" db="EMBL/GenBank/DDBJ databases">
        <authorList>
            <person name="Polle J.E."/>
            <person name="Barry K."/>
            <person name="Cushman J."/>
            <person name="Schmutz J."/>
            <person name="Tran D."/>
            <person name="Hathwaick L.T."/>
            <person name="Yim W.C."/>
            <person name="Jenkins J."/>
            <person name="Mckie-Krisberg Z.M."/>
            <person name="Prochnik S."/>
            <person name="Lindquist E."/>
            <person name="Dockter R.B."/>
            <person name="Adam C."/>
            <person name="Molina H."/>
            <person name="Bunkerborg J."/>
            <person name="Jin E."/>
            <person name="Buchheim M."/>
            <person name="Magnuson J."/>
        </authorList>
    </citation>
    <scope>NUCLEOTIDE SEQUENCE</scope>
    <source>
        <strain evidence="10">CCAP 19/18</strain>
    </source>
</reference>
<gene>
    <name evidence="10" type="ORF">DUNSADRAFT_11306</name>
</gene>